<gene>
    <name evidence="7" type="ORF">ABEG18_17290</name>
</gene>
<evidence type="ECO:0000256" key="5">
    <source>
        <dbReference type="ARBA" id="ARBA00023136"/>
    </source>
</evidence>
<evidence type="ECO:0000256" key="3">
    <source>
        <dbReference type="ARBA" id="ARBA00022692"/>
    </source>
</evidence>
<comment type="subcellular location">
    <subcellularLocation>
        <location evidence="1">Cell membrane</location>
        <topology evidence="1">Multi-pass membrane protein</topology>
    </subcellularLocation>
</comment>
<name>A0AAU7JBE3_9HYPH</name>
<dbReference type="GO" id="GO:0005886">
    <property type="term" value="C:plasma membrane"/>
    <property type="evidence" value="ECO:0007669"/>
    <property type="project" value="UniProtKB-SubCell"/>
</dbReference>
<dbReference type="EMBL" id="CP157484">
    <property type="protein sequence ID" value="XBO37474.1"/>
    <property type="molecule type" value="Genomic_DNA"/>
</dbReference>
<keyword evidence="4 6" id="KW-1133">Transmembrane helix</keyword>
<evidence type="ECO:0000313" key="7">
    <source>
        <dbReference type="EMBL" id="XBO37474.1"/>
    </source>
</evidence>
<dbReference type="Pfam" id="PF01810">
    <property type="entry name" value="LysE"/>
    <property type="match status" value="1"/>
</dbReference>
<evidence type="ECO:0000256" key="4">
    <source>
        <dbReference type="ARBA" id="ARBA00022989"/>
    </source>
</evidence>
<sequence length="210" mass="21536">MSSSLFLATVLAGFIYAVTPGPAFLAVFSLAAQHGRTAGARFLFGHLAGDIVWGGLALAAIVGVNEVGPALFDALGIGCGVYLIYLGAKAVLAKGGDGGAPVGGLRPIRAGLAFGLTNPKAYPVSLAVFTALTVRHAAEIAWDTAPGLMGAAILGFLLGYLVILFWAGLPVVRRFFLKHGRIVSRVVGVTFILFGLKSLTDAGRSIAARA</sequence>
<organism evidence="7">
    <name type="scientific">Alsobacter sp. KACC 23698</name>
    <dbReference type="NCBI Taxonomy" id="3149229"/>
    <lineage>
        <taxon>Bacteria</taxon>
        <taxon>Pseudomonadati</taxon>
        <taxon>Pseudomonadota</taxon>
        <taxon>Alphaproteobacteria</taxon>
        <taxon>Hyphomicrobiales</taxon>
        <taxon>Alsobacteraceae</taxon>
        <taxon>Alsobacter</taxon>
    </lineage>
</organism>
<dbReference type="PANTHER" id="PTHR30086">
    <property type="entry name" value="ARGININE EXPORTER PROTEIN ARGO"/>
    <property type="match status" value="1"/>
</dbReference>
<dbReference type="PANTHER" id="PTHR30086:SF20">
    <property type="entry name" value="ARGININE EXPORTER PROTEIN ARGO-RELATED"/>
    <property type="match status" value="1"/>
</dbReference>
<reference evidence="7" key="1">
    <citation type="submission" date="2024-05" db="EMBL/GenBank/DDBJ databases">
        <authorList>
            <person name="Kim S."/>
            <person name="Heo J."/>
            <person name="Choi H."/>
            <person name="Choi Y."/>
            <person name="Kwon S.-W."/>
            <person name="Kim Y."/>
        </authorList>
    </citation>
    <scope>NUCLEOTIDE SEQUENCE</scope>
    <source>
        <strain evidence="7">KACC 23698</strain>
    </source>
</reference>
<dbReference type="AlphaFoldDB" id="A0AAU7JBE3"/>
<protein>
    <submittedName>
        <fullName evidence="7">LysE family translocator</fullName>
    </submittedName>
</protein>
<dbReference type="InterPro" id="IPR001123">
    <property type="entry name" value="LeuE-type"/>
</dbReference>
<dbReference type="RefSeq" id="WP_406854295.1">
    <property type="nucleotide sequence ID" value="NZ_CP157484.1"/>
</dbReference>
<dbReference type="GO" id="GO:0015171">
    <property type="term" value="F:amino acid transmembrane transporter activity"/>
    <property type="evidence" value="ECO:0007669"/>
    <property type="project" value="TreeGrafter"/>
</dbReference>
<keyword evidence="5 6" id="KW-0472">Membrane</keyword>
<accession>A0AAU7JBE3</accession>
<feature type="transmembrane region" description="Helical" evidence="6">
    <location>
        <begin position="70"/>
        <end position="88"/>
    </location>
</feature>
<evidence type="ECO:0000256" key="1">
    <source>
        <dbReference type="ARBA" id="ARBA00004651"/>
    </source>
</evidence>
<evidence type="ECO:0000256" key="6">
    <source>
        <dbReference type="SAM" id="Phobius"/>
    </source>
</evidence>
<feature type="transmembrane region" description="Helical" evidence="6">
    <location>
        <begin position="148"/>
        <end position="172"/>
    </location>
</feature>
<keyword evidence="2" id="KW-1003">Cell membrane</keyword>
<proteinExistence type="predicted"/>
<keyword evidence="3 6" id="KW-0812">Transmembrane</keyword>
<feature type="transmembrane region" description="Helical" evidence="6">
    <location>
        <begin position="43"/>
        <end position="64"/>
    </location>
</feature>
<evidence type="ECO:0000256" key="2">
    <source>
        <dbReference type="ARBA" id="ARBA00022475"/>
    </source>
</evidence>
<feature type="transmembrane region" description="Helical" evidence="6">
    <location>
        <begin position="6"/>
        <end position="31"/>
    </location>
</feature>